<feature type="compositionally biased region" description="Basic and acidic residues" evidence="1">
    <location>
        <begin position="110"/>
        <end position="119"/>
    </location>
</feature>
<accession>A0A2S5BJ37</accession>
<gene>
    <name evidence="2" type="ORF">BMF94_0034</name>
</gene>
<evidence type="ECO:0000313" key="2">
    <source>
        <dbReference type="EMBL" id="POY76785.1"/>
    </source>
</evidence>
<feature type="region of interest" description="Disordered" evidence="1">
    <location>
        <begin position="110"/>
        <end position="132"/>
    </location>
</feature>
<evidence type="ECO:0008006" key="4">
    <source>
        <dbReference type="Google" id="ProtNLM"/>
    </source>
</evidence>
<reference evidence="2 3" key="1">
    <citation type="journal article" date="2018" name="Front. Microbiol.">
        <title>Prospects for Fungal Bioremediation of Acidic Radioactive Waste Sites: Characterization and Genome Sequence of Rhodotorula taiwanensis MD1149.</title>
        <authorList>
            <person name="Tkavc R."/>
            <person name="Matrosova V.Y."/>
            <person name="Grichenko O.E."/>
            <person name="Gostincar C."/>
            <person name="Volpe R.P."/>
            <person name="Klimenkova P."/>
            <person name="Gaidamakova E.K."/>
            <person name="Zhou C.E."/>
            <person name="Stewart B.J."/>
            <person name="Lyman M.G."/>
            <person name="Malfatti S.A."/>
            <person name="Rubinfeld B."/>
            <person name="Courtot M."/>
            <person name="Singh J."/>
            <person name="Dalgard C.L."/>
            <person name="Hamilton T."/>
            <person name="Frey K.G."/>
            <person name="Gunde-Cimerman N."/>
            <person name="Dugan L."/>
            <person name="Daly M.J."/>
        </authorList>
    </citation>
    <scope>NUCLEOTIDE SEQUENCE [LARGE SCALE GENOMIC DNA]</scope>
    <source>
        <strain evidence="2 3">MD1149</strain>
    </source>
</reference>
<sequence length="395" mass="41941">MSGKAPLAGPAANTLEASSSRLALSLSIPQPGVCYPGQTLYAAVRFKGDTKYEKLSLKLKAETPLRVWGKDRWQAGAVASATLGGGGGVPVTNLERWTFVDLDIPLTSSGRHDIGDDKRKHPGSSHSHPSPEEGVYEFVVPLPPDGQVLPSLPAIAGAIDGAQCCVVWTLELEGTRHGWYRSNDKLTLELPVVMPIHAPAHPPEVQAVKGLKFQGQGGQNLNVATRLVCNPPSIAQDTLRYRLSLEPTDSVTRSMLDSAFSSSSVKTTASLARQVRTAPMKAENGQDFHWAATRVAGGTLERAAATDAASGTLEWTGELVVPPGQVTVQSTYLDVNFILNCHLRSSIFPNGDLHLSLPVILPSIPPELASRAALDAGQHEQQPAASGSALPPYEP</sequence>
<dbReference type="AlphaFoldDB" id="A0A2S5BJ37"/>
<dbReference type="OrthoDB" id="2525852at2759"/>
<proteinExistence type="predicted"/>
<dbReference type="Proteomes" id="UP000237144">
    <property type="component" value="Unassembled WGS sequence"/>
</dbReference>
<dbReference type="EMBL" id="PJQD01000001">
    <property type="protein sequence ID" value="POY76785.1"/>
    <property type="molecule type" value="Genomic_DNA"/>
</dbReference>
<keyword evidence="3" id="KW-1185">Reference proteome</keyword>
<name>A0A2S5BJ37_9BASI</name>
<feature type="region of interest" description="Disordered" evidence="1">
    <location>
        <begin position="374"/>
        <end position="395"/>
    </location>
</feature>
<comment type="caution">
    <text evidence="2">The sequence shown here is derived from an EMBL/GenBank/DDBJ whole genome shotgun (WGS) entry which is preliminary data.</text>
</comment>
<organism evidence="2 3">
    <name type="scientific">Rhodotorula taiwanensis</name>
    <dbReference type="NCBI Taxonomy" id="741276"/>
    <lineage>
        <taxon>Eukaryota</taxon>
        <taxon>Fungi</taxon>
        <taxon>Dikarya</taxon>
        <taxon>Basidiomycota</taxon>
        <taxon>Pucciniomycotina</taxon>
        <taxon>Microbotryomycetes</taxon>
        <taxon>Sporidiobolales</taxon>
        <taxon>Sporidiobolaceae</taxon>
        <taxon>Rhodotorula</taxon>
    </lineage>
</organism>
<protein>
    <recommendedName>
        <fullName evidence="4">Arrestin-like N-terminal domain-containing protein</fullName>
    </recommendedName>
</protein>
<evidence type="ECO:0000313" key="3">
    <source>
        <dbReference type="Proteomes" id="UP000237144"/>
    </source>
</evidence>
<evidence type="ECO:0000256" key="1">
    <source>
        <dbReference type="SAM" id="MobiDB-lite"/>
    </source>
</evidence>